<dbReference type="Proteomes" id="UP000266313">
    <property type="component" value="Chromosome"/>
</dbReference>
<sequence>MGCPGLASEAGQRSVRGRIAGGPATQGHFSSQACVDTGLENKMQPTGRNGVRALRNPLAQLHRRESFPEEMG</sequence>
<feature type="region of interest" description="Disordered" evidence="1">
    <location>
        <begin position="1"/>
        <end position="31"/>
    </location>
</feature>
<evidence type="ECO:0000313" key="2">
    <source>
        <dbReference type="EMBL" id="BBA37479.1"/>
    </source>
</evidence>
<dbReference type="KEGG" id="mmai:sS8_5562"/>
<proteinExistence type="predicted"/>
<reference evidence="2 3" key="1">
    <citation type="submission" date="2016-12" db="EMBL/GenBank/DDBJ databases">
        <title>Genome sequencing of Methylocaldum marinum.</title>
        <authorList>
            <person name="Takeuchi M."/>
            <person name="Kamagata Y."/>
            <person name="Hiraoka S."/>
            <person name="Oshima K."/>
            <person name="Hattori M."/>
            <person name="Iwasaki W."/>
        </authorList>
    </citation>
    <scope>NUCLEOTIDE SEQUENCE [LARGE SCALE GENOMIC DNA]</scope>
    <source>
        <strain evidence="2 3">S8</strain>
    </source>
</reference>
<evidence type="ECO:0000256" key="1">
    <source>
        <dbReference type="SAM" id="MobiDB-lite"/>
    </source>
</evidence>
<evidence type="ECO:0000313" key="3">
    <source>
        <dbReference type="Proteomes" id="UP000266313"/>
    </source>
</evidence>
<dbReference type="EMBL" id="AP017928">
    <property type="protein sequence ID" value="BBA37479.1"/>
    <property type="molecule type" value="Genomic_DNA"/>
</dbReference>
<organism evidence="2 3">
    <name type="scientific">Methylocaldum marinum</name>
    <dbReference type="NCBI Taxonomy" id="1432792"/>
    <lineage>
        <taxon>Bacteria</taxon>
        <taxon>Pseudomonadati</taxon>
        <taxon>Pseudomonadota</taxon>
        <taxon>Gammaproteobacteria</taxon>
        <taxon>Methylococcales</taxon>
        <taxon>Methylococcaceae</taxon>
        <taxon>Methylocaldum</taxon>
    </lineage>
</organism>
<accession>A0A286P4A6</accession>
<gene>
    <name evidence="2" type="ORF">sS8_5562</name>
</gene>
<name>A0A286P4A6_9GAMM</name>
<keyword evidence="3" id="KW-1185">Reference proteome</keyword>
<dbReference type="AlphaFoldDB" id="A0A286P4A6"/>
<protein>
    <submittedName>
        <fullName evidence="2">Cytosine deaminase</fullName>
    </submittedName>
</protein>